<proteinExistence type="predicted"/>
<reference evidence="2" key="1">
    <citation type="journal article" date="2011" name="Nat. Biotechnol.">
        <title>The genomic sequence of the Chinese hamster ovary (CHO)-K1 cell line.</title>
        <authorList>
            <person name="Xu X."/>
            <person name="Nagarajan H."/>
            <person name="Lewis N.E."/>
            <person name="Pan S."/>
            <person name="Cai Z."/>
            <person name="Liu X."/>
            <person name="Chen W."/>
            <person name="Xie M."/>
            <person name="Wang W."/>
            <person name="Hammond S."/>
            <person name="Andersen M.R."/>
            <person name="Neff N."/>
            <person name="Passarelli B."/>
            <person name="Koh W."/>
            <person name="Fan H.C."/>
            <person name="Wang J."/>
            <person name="Gui Y."/>
            <person name="Lee K.H."/>
            <person name="Betenbaugh M.J."/>
            <person name="Quake S.R."/>
            <person name="Famili I."/>
            <person name="Palsson B.O."/>
            <person name="Wang J."/>
        </authorList>
    </citation>
    <scope>NUCLEOTIDE SEQUENCE [LARGE SCALE GENOMIC DNA]</scope>
    <source>
        <strain evidence="2">CHO K1 cell line</strain>
    </source>
</reference>
<organism evidence="1 2">
    <name type="scientific">Cricetulus griseus</name>
    <name type="common">Chinese hamster</name>
    <name type="synonym">Cricetulus barabensis griseus</name>
    <dbReference type="NCBI Taxonomy" id="10029"/>
    <lineage>
        <taxon>Eukaryota</taxon>
        <taxon>Metazoa</taxon>
        <taxon>Chordata</taxon>
        <taxon>Craniata</taxon>
        <taxon>Vertebrata</taxon>
        <taxon>Euteleostomi</taxon>
        <taxon>Mammalia</taxon>
        <taxon>Eutheria</taxon>
        <taxon>Euarchontoglires</taxon>
        <taxon>Glires</taxon>
        <taxon>Rodentia</taxon>
        <taxon>Myomorpha</taxon>
        <taxon>Muroidea</taxon>
        <taxon>Cricetidae</taxon>
        <taxon>Cricetinae</taxon>
        <taxon>Cricetulus</taxon>
    </lineage>
</organism>
<dbReference type="InParanoid" id="G3HTC9"/>
<evidence type="ECO:0000313" key="2">
    <source>
        <dbReference type="Proteomes" id="UP000001075"/>
    </source>
</evidence>
<accession>G3HTC9</accession>
<dbReference type="EMBL" id="JH000694">
    <property type="protein sequence ID" value="EGW04862.1"/>
    <property type="molecule type" value="Genomic_DNA"/>
</dbReference>
<evidence type="ECO:0000313" key="1">
    <source>
        <dbReference type="EMBL" id="EGW04862.1"/>
    </source>
</evidence>
<name>G3HTC9_CRIGR</name>
<protein>
    <submittedName>
        <fullName evidence="1">Uncharacterized protein</fullName>
    </submittedName>
</protein>
<dbReference type="Proteomes" id="UP000001075">
    <property type="component" value="Unassembled WGS sequence"/>
</dbReference>
<dbReference type="AlphaFoldDB" id="G3HTC9"/>
<gene>
    <name evidence="1" type="ORF">I79_014151</name>
</gene>
<sequence length="54" mass="5906">MQCSLDQPRPFLLGHLGKVFYAGVQATPECGSEEGHYLTLHPSAVGRRVHIFPG</sequence>